<dbReference type="SMART" id="SM00422">
    <property type="entry name" value="HTH_MERR"/>
    <property type="match status" value="1"/>
</dbReference>
<dbReference type="InterPro" id="IPR047057">
    <property type="entry name" value="MerR_fam"/>
</dbReference>
<feature type="coiled-coil region" evidence="2">
    <location>
        <begin position="76"/>
        <end position="106"/>
    </location>
</feature>
<name>A0ABQ6YY74_9ENTE</name>
<dbReference type="PROSITE" id="PS50937">
    <property type="entry name" value="HTH_MERR_2"/>
    <property type="match status" value="1"/>
</dbReference>
<keyword evidence="2" id="KW-0175">Coiled coil</keyword>
<dbReference type="InterPro" id="IPR009061">
    <property type="entry name" value="DNA-bd_dom_put_sf"/>
</dbReference>
<evidence type="ECO:0000259" key="3">
    <source>
        <dbReference type="PROSITE" id="PS50937"/>
    </source>
</evidence>
<sequence>MFKIKEFSQQTNVTVRTLQYYDDIGLLTPKRNSSGHRLYTTKDLIKMNEILLMKQMGLALESIVEQLAVKEETCLKESLLRQEKFLEEQIKRRQEQLQKVRQLIATTTGHQELEDTAIQQAFLENNPFSYHMDNIWTLDFTKSENLQLLKNNEKIISFDAHFSKLAKRQHLGYQDTQVQTQIQHFVQELYDVYHDSMAENSLSEIAVVYRTNEQASQYLTQYGKEFPVFLANALDFYVGGGNT</sequence>
<dbReference type="Proteomes" id="UP000782705">
    <property type="component" value="Unassembled WGS sequence"/>
</dbReference>
<accession>A0ABQ6YY74</accession>
<dbReference type="PANTHER" id="PTHR30204">
    <property type="entry name" value="REDOX-CYCLING DRUG-SENSING TRANSCRIPTIONAL ACTIVATOR SOXR"/>
    <property type="match status" value="1"/>
</dbReference>
<dbReference type="CDD" id="cd01106">
    <property type="entry name" value="HTH_TipAL-Mta"/>
    <property type="match status" value="1"/>
</dbReference>
<evidence type="ECO:0000313" key="5">
    <source>
        <dbReference type="Proteomes" id="UP000782705"/>
    </source>
</evidence>
<protein>
    <recommendedName>
        <fullName evidence="3">HTH merR-type domain-containing protein</fullName>
    </recommendedName>
</protein>
<dbReference type="SUPFAM" id="SSF46955">
    <property type="entry name" value="Putative DNA-binding domain"/>
    <property type="match status" value="1"/>
</dbReference>
<evidence type="ECO:0000256" key="2">
    <source>
        <dbReference type="SAM" id="Coils"/>
    </source>
</evidence>
<keyword evidence="5" id="KW-1185">Reference proteome</keyword>
<evidence type="ECO:0000256" key="1">
    <source>
        <dbReference type="ARBA" id="ARBA00023125"/>
    </source>
</evidence>
<reference evidence="4 5" key="1">
    <citation type="submission" date="2016-06" db="EMBL/GenBank/DDBJ databases">
        <title>Four novel species of enterococci isolated from chicken manure.</title>
        <authorList>
            <person name="Van Tyne D."/>
        </authorList>
    </citation>
    <scope>NUCLEOTIDE SEQUENCE [LARGE SCALE GENOMIC DNA]</scope>
    <source>
        <strain evidence="4 5">CU12B</strain>
    </source>
</reference>
<dbReference type="InterPro" id="IPR000551">
    <property type="entry name" value="MerR-type_HTH_dom"/>
</dbReference>
<comment type="caution">
    <text evidence="4">The sequence shown here is derived from an EMBL/GenBank/DDBJ whole genome shotgun (WGS) entry which is preliminary data.</text>
</comment>
<organism evidence="4 5">
    <name type="scientific">Candidatus Enterococcus willemsii</name>
    <dbReference type="NCBI Taxonomy" id="1857215"/>
    <lineage>
        <taxon>Bacteria</taxon>
        <taxon>Bacillati</taxon>
        <taxon>Bacillota</taxon>
        <taxon>Bacilli</taxon>
        <taxon>Lactobacillales</taxon>
        <taxon>Enterococcaceae</taxon>
        <taxon>Enterococcus</taxon>
    </lineage>
</organism>
<proteinExistence type="predicted"/>
<dbReference type="Gene3D" id="1.10.1660.10">
    <property type="match status" value="1"/>
</dbReference>
<dbReference type="Pfam" id="PF13411">
    <property type="entry name" value="MerR_1"/>
    <property type="match status" value="1"/>
</dbReference>
<feature type="domain" description="HTH merR-type" evidence="3">
    <location>
        <begin position="1"/>
        <end position="69"/>
    </location>
</feature>
<evidence type="ECO:0000313" key="4">
    <source>
        <dbReference type="EMBL" id="KAF1302438.1"/>
    </source>
</evidence>
<dbReference type="RefSeq" id="WP_161902837.1">
    <property type="nucleotide sequence ID" value="NZ_MAEL01000052.1"/>
</dbReference>
<dbReference type="EMBL" id="MAEL01000052">
    <property type="protein sequence ID" value="KAF1302438.1"/>
    <property type="molecule type" value="Genomic_DNA"/>
</dbReference>
<keyword evidence="1" id="KW-0238">DNA-binding</keyword>
<dbReference type="PANTHER" id="PTHR30204:SF96">
    <property type="entry name" value="CHROMOSOME-ANCHORING PROTEIN RACA"/>
    <property type="match status" value="1"/>
</dbReference>
<gene>
    <name evidence="4" type="ORF">BAU17_09290</name>
</gene>